<accession>A0A813LZS4</accession>
<gene>
    <name evidence="1" type="ORF">PGLA2088_LOCUS51068</name>
</gene>
<comment type="caution">
    <text evidence="1">The sequence shown here is derived from an EMBL/GenBank/DDBJ whole genome shotgun (WGS) entry which is preliminary data.</text>
</comment>
<evidence type="ECO:0008006" key="3">
    <source>
        <dbReference type="Google" id="ProtNLM"/>
    </source>
</evidence>
<dbReference type="AlphaFoldDB" id="A0A813LZS4"/>
<evidence type="ECO:0000313" key="2">
    <source>
        <dbReference type="Proteomes" id="UP000626109"/>
    </source>
</evidence>
<protein>
    <recommendedName>
        <fullName evidence="3">F-box domain-containing protein</fullName>
    </recommendedName>
</protein>
<sequence>MWCRLPQLCGTASFCFCMCTESIQNPVSGDDAAHRSPSKQRRHRTAMTLLARQSSLAGWDPETLDLVLSYLSPSELLKLGQCHRRFLLVVQRIPVALNWWHAQSWAPFRRQLRPWVIAGMSCDWHLVEKLTVSGLTAAEWKQDQGSEVANLEESKISTTLGKAMACRFAQKLLASSTFACPEFNSRAIRAFSDRLPSVATLSECSLQVTHARFNPSQESVHSGGHTQEKYAVNVAFRLPSLAGCSCSITFVAQHFDFCDSDDGVDGDESQVTCTWCPPGSAEHSSVFRYRWSMDGCNEKPIAEVQGEVLDSMAELLLGATTSRAVMLHVLWRLLCAPTLPLQRDMLNVGTDEEDALANRRDEPVFHKLRKVFDSLIPEPTGDMREATSSSKLDSLHSMATLRGYLLRCDCF</sequence>
<reference evidence="1" key="1">
    <citation type="submission" date="2021-02" db="EMBL/GenBank/DDBJ databases">
        <authorList>
            <person name="Dougan E. K."/>
            <person name="Rhodes N."/>
            <person name="Thang M."/>
            <person name="Chan C."/>
        </authorList>
    </citation>
    <scope>NUCLEOTIDE SEQUENCE</scope>
</reference>
<organism evidence="1 2">
    <name type="scientific">Polarella glacialis</name>
    <name type="common">Dinoflagellate</name>
    <dbReference type="NCBI Taxonomy" id="89957"/>
    <lineage>
        <taxon>Eukaryota</taxon>
        <taxon>Sar</taxon>
        <taxon>Alveolata</taxon>
        <taxon>Dinophyceae</taxon>
        <taxon>Suessiales</taxon>
        <taxon>Suessiaceae</taxon>
        <taxon>Polarella</taxon>
    </lineage>
</organism>
<dbReference type="EMBL" id="CAJNNW010037526">
    <property type="protein sequence ID" value="CAE8742658.1"/>
    <property type="molecule type" value="Genomic_DNA"/>
</dbReference>
<proteinExistence type="predicted"/>
<name>A0A813LZS4_POLGL</name>
<dbReference type="Proteomes" id="UP000626109">
    <property type="component" value="Unassembled WGS sequence"/>
</dbReference>
<evidence type="ECO:0000313" key="1">
    <source>
        <dbReference type="EMBL" id="CAE8742658.1"/>
    </source>
</evidence>